<dbReference type="GO" id="GO:0000724">
    <property type="term" value="P:double-strand break repair via homologous recombination"/>
    <property type="evidence" value="ECO:0007669"/>
    <property type="project" value="TreeGrafter"/>
</dbReference>
<dbReference type="GO" id="GO:0003684">
    <property type="term" value="F:damaged DNA binding"/>
    <property type="evidence" value="ECO:0007669"/>
    <property type="project" value="TreeGrafter"/>
</dbReference>
<feature type="coiled-coil region" evidence="12">
    <location>
        <begin position="716"/>
        <end position="764"/>
    </location>
</feature>
<dbReference type="Proteomes" id="UP000596660">
    <property type="component" value="Unplaced"/>
</dbReference>
<feature type="coiled-coil region" evidence="12">
    <location>
        <begin position="904"/>
        <end position="931"/>
    </location>
</feature>
<evidence type="ECO:0000259" key="13">
    <source>
        <dbReference type="Pfam" id="PF02463"/>
    </source>
</evidence>
<protein>
    <recommendedName>
        <fullName evidence="13">RecF/RecN/SMC N-terminal domain-containing protein</fullName>
    </recommendedName>
</protein>
<sequence>MEDSDNLSTQPHRSITAGTIRRIKLENFMCHSNLEIEFGDFVNFITGQNGSGKSAILTALCVAFGSRAKATNRASTLKDFIKTGCSYALVQVVLKNEGMDAFKVESYRECIIIERRITESSSTLVLKDHQGRRVSNKKEELRELVEHFNIDVENPCVIMTQDKSREFLQSGSPKDKFKATLLQQVDDLLKAIEQALETADELVQELERSIEPVVRELNELQAKIKNTERVEELSERVKLMKYKLAWSWVYDVDKELSKQKTVVEKRKLLIPTCQAEIDHRLEMIENLKKSYTDMKSRHEQLAQKTSEVNRLLDELKDNLSVAAKSRMELKQEYDRIIFDVQKMTKHVKSLEQQVQNIQEQNLRNTQVEESRVQEKLKELQDEVNAAAALLTRLKEDEAALSGSVDARMEEIRKIKEQVVEHEQKLSDFNSQLYELRQNQNNKVFAFGGEKVLQLLYIIESRCNEFQSPPIGPIGAHVSNRQHLLTRDNVLAGSTLRSRYGQGWVNDKIANDDITAVLPFNLFSVSLQAWKSQSQTSVAINSLPSVIPLLWLPLYFKTNNLTQGDQWAGAVENAIGRLLDAFIVTNVNDSHILRSCARQARYERLHIIIYDFSKPRINLPHYKLPQTRHPTTLSVLHSDKATVANVLVDKGGAERQVLVKDYDMGKTVAFEERVSNLKEVFTSDGYKMFSRGSVQTILPPTKRARTGRLCSSYDDQIKDLERDKWNVNEQAQKARQLKRVAEEEVHDLQEKLDDIKRRRKSAERHCYQKTFAVDDFKRTHASEGSGSNMSTVDELCEEIRRTQALIQEKETMRDKVQVQMNEALDKVRELKASLGNLHESANEDFNALDKAVKEYEAIAKDLEELERSSRGEGPRGGVGGYFFRKKWWTGGEGSKEKRHYEKLQAEKILPEIKEAEAKYQQLEQKRKDSYEKASYMCPEDEIKAVGDCEDTPEKLSANLRLMIEKLERARDIYTESIDDLRKLYEKKQSKILTKQKTYENFRKQLQDARRALESRRIKFDRIASLIKRQLTWNFNSNLGKKGISGQITVDSERKTLSLEVKMPQDASRTTVRDTRGLSGGERSFSTLCFALALHQMTESPFRAMDEFDVFMDAVSRKISLDTLVDFALSHGSQWVFITPHDISMVKQDERVKKQQMAAPRS</sequence>
<evidence type="ECO:0000256" key="3">
    <source>
        <dbReference type="ARBA" id="ARBA00006793"/>
    </source>
</evidence>
<reference evidence="14" key="2">
    <citation type="submission" date="2021-03" db="UniProtKB">
        <authorList>
            <consortium name="EnsemblPlants"/>
        </authorList>
    </citation>
    <scope>IDENTIFICATION</scope>
</reference>
<dbReference type="PANTHER" id="PTHR19306:SF6">
    <property type="entry name" value="STRUCTURAL MAINTENANCE OF CHROMOSOMES PROTEIN 6"/>
    <property type="match status" value="1"/>
</dbReference>
<keyword evidence="5" id="KW-0547">Nucleotide-binding</keyword>
<reference evidence="14" key="1">
    <citation type="journal article" date="2017" name="Nature">
        <title>The genome of Chenopodium quinoa.</title>
        <authorList>
            <person name="Jarvis D.E."/>
            <person name="Ho Y.S."/>
            <person name="Lightfoot D.J."/>
            <person name="Schmoeckel S.M."/>
            <person name="Li B."/>
            <person name="Borm T.J.A."/>
            <person name="Ohyanagi H."/>
            <person name="Mineta K."/>
            <person name="Michell C.T."/>
            <person name="Saber N."/>
            <person name="Kharbatia N.M."/>
            <person name="Rupper R.R."/>
            <person name="Sharp A.R."/>
            <person name="Dally N."/>
            <person name="Boughton B.A."/>
            <person name="Woo Y.H."/>
            <person name="Gao G."/>
            <person name="Schijlen E.G.W.M."/>
            <person name="Guo X."/>
            <person name="Momin A.A."/>
            <person name="Negrao S."/>
            <person name="Al-Babili S."/>
            <person name="Gehring C."/>
            <person name="Roessner U."/>
            <person name="Jung C."/>
            <person name="Murphy K."/>
            <person name="Arold S.T."/>
            <person name="Gojobori T."/>
            <person name="van der Linden C.G."/>
            <person name="van Loo E.N."/>
            <person name="Jellen E.N."/>
            <person name="Maughan P.J."/>
            <person name="Tester M."/>
        </authorList>
    </citation>
    <scope>NUCLEOTIDE SEQUENCE [LARGE SCALE GENOMIC DNA]</scope>
    <source>
        <strain evidence="14">cv. PI 614886</strain>
    </source>
</reference>
<comment type="subcellular location">
    <subcellularLocation>
        <location evidence="2">Chromosome</location>
    </subcellularLocation>
    <subcellularLocation>
        <location evidence="1">Nucleus</location>
    </subcellularLocation>
</comment>
<evidence type="ECO:0000256" key="12">
    <source>
        <dbReference type="SAM" id="Coils"/>
    </source>
</evidence>
<keyword evidence="7" id="KW-0067">ATP-binding</keyword>
<dbReference type="PANTHER" id="PTHR19306">
    <property type="entry name" value="STRUCTURAL MAINTENANCE OF CHROMOSOMES 5,6 SMC5, SMC6"/>
    <property type="match status" value="1"/>
</dbReference>
<evidence type="ECO:0000313" key="14">
    <source>
        <dbReference type="EnsemblPlants" id="AUR62015432-RA:cds"/>
    </source>
</evidence>
<feature type="coiled-coil region" evidence="12">
    <location>
        <begin position="284"/>
        <end position="438"/>
    </location>
</feature>
<dbReference type="InterPro" id="IPR027417">
    <property type="entry name" value="P-loop_NTPase"/>
</dbReference>
<dbReference type="EnsemblPlants" id="AUR62015432-RA">
    <property type="protein sequence ID" value="AUR62015432-RA:cds"/>
    <property type="gene ID" value="AUR62015432"/>
</dbReference>
<dbReference type="Gene3D" id="3.40.50.300">
    <property type="entry name" value="P-loop containing nucleotide triphosphate hydrolases"/>
    <property type="match status" value="2"/>
</dbReference>
<dbReference type="AlphaFoldDB" id="A0A803LMC1"/>
<keyword evidence="6" id="KW-0227">DNA damage</keyword>
<feature type="coiled-coil region" evidence="12">
    <location>
        <begin position="791"/>
        <end position="867"/>
    </location>
</feature>
<evidence type="ECO:0000256" key="6">
    <source>
        <dbReference type="ARBA" id="ARBA00022763"/>
    </source>
</evidence>
<keyword evidence="11" id="KW-0539">Nucleus</keyword>
<dbReference type="GO" id="GO:0005634">
    <property type="term" value="C:nucleus"/>
    <property type="evidence" value="ECO:0007669"/>
    <property type="project" value="UniProtKB-SubCell"/>
</dbReference>
<proteinExistence type="inferred from homology"/>
<keyword evidence="9" id="KW-0233">DNA recombination</keyword>
<dbReference type="SUPFAM" id="SSF52540">
    <property type="entry name" value="P-loop containing nucleoside triphosphate hydrolases"/>
    <property type="match status" value="1"/>
</dbReference>
<evidence type="ECO:0000256" key="2">
    <source>
        <dbReference type="ARBA" id="ARBA00004286"/>
    </source>
</evidence>
<evidence type="ECO:0000313" key="15">
    <source>
        <dbReference type="Proteomes" id="UP000596660"/>
    </source>
</evidence>
<keyword evidence="15" id="KW-1185">Reference proteome</keyword>
<evidence type="ECO:0000256" key="10">
    <source>
        <dbReference type="ARBA" id="ARBA00023204"/>
    </source>
</evidence>
<dbReference type="GO" id="GO:0051276">
    <property type="term" value="P:chromosome organization"/>
    <property type="evidence" value="ECO:0007669"/>
    <property type="project" value="UniProtKB-ARBA"/>
</dbReference>
<evidence type="ECO:0000256" key="1">
    <source>
        <dbReference type="ARBA" id="ARBA00004123"/>
    </source>
</evidence>
<keyword evidence="4" id="KW-0158">Chromosome</keyword>
<evidence type="ECO:0000256" key="5">
    <source>
        <dbReference type="ARBA" id="ARBA00022741"/>
    </source>
</evidence>
<feature type="coiled-coil region" evidence="12">
    <location>
        <begin position="962"/>
        <end position="1017"/>
    </location>
</feature>
<evidence type="ECO:0000256" key="4">
    <source>
        <dbReference type="ARBA" id="ARBA00022454"/>
    </source>
</evidence>
<dbReference type="OMA" id="MCHDHFY"/>
<dbReference type="Gramene" id="AUR62015432-RA">
    <property type="protein sequence ID" value="AUR62015432-RA:cds"/>
    <property type="gene ID" value="AUR62015432"/>
</dbReference>
<accession>A0A803LMC1</accession>
<feature type="domain" description="RecF/RecN/SMC N-terminal" evidence="13">
    <location>
        <begin position="20"/>
        <end position="1151"/>
    </location>
</feature>
<comment type="similarity">
    <text evidence="3">Belongs to the SMC family. SMC6 subfamily.</text>
</comment>
<evidence type="ECO:0000256" key="8">
    <source>
        <dbReference type="ARBA" id="ARBA00023054"/>
    </source>
</evidence>
<keyword evidence="10" id="KW-0234">DNA repair</keyword>
<keyword evidence="8 12" id="KW-0175">Coiled coil</keyword>
<organism evidence="14 15">
    <name type="scientific">Chenopodium quinoa</name>
    <name type="common">Quinoa</name>
    <dbReference type="NCBI Taxonomy" id="63459"/>
    <lineage>
        <taxon>Eukaryota</taxon>
        <taxon>Viridiplantae</taxon>
        <taxon>Streptophyta</taxon>
        <taxon>Embryophyta</taxon>
        <taxon>Tracheophyta</taxon>
        <taxon>Spermatophyta</taxon>
        <taxon>Magnoliopsida</taxon>
        <taxon>eudicotyledons</taxon>
        <taxon>Gunneridae</taxon>
        <taxon>Pentapetalae</taxon>
        <taxon>Caryophyllales</taxon>
        <taxon>Chenopodiaceae</taxon>
        <taxon>Chenopodioideae</taxon>
        <taxon>Atripliceae</taxon>
        <taxon>Chenopodium</taxon>
    </lineage>
</organism>
<dbReference type="GO" id="GO:0030915">
    <property type="term" value="C:Smc5-Smc6 complex"/>
    <property type="evidence" value="ECO:0007669"/>
    <property type="project" value="TreeGrafter"/>
</dbReference>
<evidence type="ECO:0000256" key="7">
    <source>
        <dbReference type="ARBA" id="ARBA00022840"/>
    </source>
</evidence>
<name>A0A803LMC1_CHEQI</name>
<dbReference type="InterPro" id="IPR003395">
    <property type="entry name" value="RecF/RecN/SMC_N"/>
</dbReference>
<dbReference type="Pfam" id="PF02463">
    <property type="entry name" value="SMC_N"/>
    <property type="match status" value="1"/>
</dbReference>
<dbReference type="GO" id="GO:0035861">
    <property type="term" value="C:site of double-strand break"/>
    <property type="evidence" value="ECO:0007669"/>
    <property type="project" value="TreeGrafter"/>
</dbReference>
<dbReference type="GO" id="GO:0005524">
    <property type="term" value="F:ATP binding"/>
    <property type="evidence" value="ECO:0007669"/>
    <property type="project" value="UniProtKB-KW"/>
</dbReference>
<feature type="coiled-coil region" evidence="12">
    <location>
        <begin position="178"/>
        <end position="237"/>
    </location>
</feature>
<evidence type="ECO:0000256" key="9">
    <source>
        <dbReference type="ARBA" id="ARBA00023172"/>
    </source>
</evidence>
<evidence type="ECO:0000256" key="11">
    <source>
        <dbReference type="ARBA" id="ARBA00023242"/>
    </source>
</evidence>
<dbReference type="GO" id="GO:0003697">
    <property type="term" value="F:single-stranded DNA binding"/>
    <property type="evidence" value="ECO:0007669"/>
    <property type="project" value="TreeGrafter"/>
</dbReference>